<name>A0ACC2CYU0_DIPCM</name>
<proteinExistence type="predicted"/>
<keyword evidence="2" id="KW-1185">Reference proteome</keyword>
<accession>A0ACC2CYU0</accession>
<gene>
    <name evidence="1" type="ORF">O6H91_08G073500</name>
</gene>
<dbReference type="Proteomes" id="UP001162992">
    <property type="component" value="Chromosome 8"/>
</dbReference>
<organism evidence="1 2">
    <name type="scientific">Diphasiastrum complanatum</name>
    <name type="common">Issler's clubmoss</name>
    <name type="synonym">Lycopodium complanatum</name>
    <dbReference type="NCBI Taxonomy" id="34168"/>
    <lineage>
        <taxon>Eukaryota</taxon>
        <taxon>Viridiplantae</taxon>
        <taxon>Streptophyta</taxon>
        <taxon>Embryophyta</taxon>
        <taxon>Tracheophyta</taxon>
        <taxon>Lycopodiopsida</taxon>
        <taxon>Lycopodiales</taxon>
        <taxon>Lycopodiaceae</taxon>
        <taxon>Lycopodioideae</taxon>
        <taxon>Diphasiastrum</taxon>
    </lineage>
</organism>
<comment type="caution">
    <text evidence="1">The sequence shown here is derived from an EMBL/GenBank/DDBJ whole genome shotgun (WGS) entry which is preliminary data.</text>
</comment>
<reference evidence="2" key="1">
    <citation type="journal article" date="2024" name="Proc. Natl. Acad. Sci. U.S.A.">
        <title>Extraordinary preservation of gene collinearity over three hundred million years revealed in homosporous lycophytes.</title>
        <authorList>
            <person name="Li C."/>
            <person name="Wickell D."/>
            <person name="Kuo L.Y."/>
            <person name="Chen X."/>
            <person name="Nie B."/>
            <person name="Liao X."/>
            <person name="Peng D."/>
            <person name="Ji J."/>
            <person name="Jenkins J."/>
            <person name="Williams M."/>
            <person name="Shu S."/>
            <person name="Plott C."/>
            <person name="Barry K."/>
            <person name="Rajasekar S."/>
            <person name="Grimwood J."/>
            <person name="Han X."/>
            <person name="Sun S."/>
            <person name="Hou Z."/>
            <person name="He W."/>
            <person name="Dai G."/>
            <person name="Sun C."/>
            <person name="Schmutz J."/>
            <person name="Leebens-Mack J.H."/>
            <person name="Li F.W."/>
            <person name="Wang L."/>
        </authorList>
    </citation>
    <scope>NUCLEOTIDE SEQUENCE [LARGE SCALE GENOMIC DNA]</scope>
    <source>
        <strain evidence="2">cv. PW_Plant_1</strain>
    </source>
</reference>
<sequence length="202" mass="22032">MRMDRRWFWLIVAMLAALSVCQAGGNLSVHFYKDTCPRVEKIIHEVCAEKIKAAPTTAGGTLRLFFHDCFVEGCDGSVLIAPSGKNDTEREAEINKSLAGDAFDVVIRAKKAVEEKCPGVVSCADVLAIVSRDLVVLTGGPSWPVTKGRRDGRVSNISQVEFNVPDASFKLDQLLHIFESKGLSKEDMVALTGAHTFGFFSL</sequence>
<evidence type="ECO:0000313" key="1">
    <source>
        <dbReference type="EMBL" id="KAJ7547184.1"/>
    </source>
</evidence>
<evidence type="ECO:0000313" key="2">
    <source>
        <dbReference type="Proteomes" id="UP001162992"/>
    </source>
</evidence>
<protein>
    <submittedName>
        <fullName evidence="1">Uncharacterized protein</fullName>
    </submittedName>
</protein>
<dbReference type="EMBL" id="CM055099">
    <property type="protein sequence ID" value="KAJ7547184.1"/>
    <property type="molecule type" value="Genomic_DNA"/>
</dbReference>